<gene>
    <name evidence="3" type="ORF">HEB94_008623</name>
</gene>
<reference evidence="3" key="1">
    <citation type="submission" date="2020-10" db="EMBL/GenBank/DDBJ databases">
        <title>Sequencing the genomes of 1000 actinobacteria strains.</title>
        <authorList>
            <person name="Klenk H.-P."/>
        </authorList>
    </citation>
    <scope>NUCLEOTIDE SEQUENCE</scope>
    <source>
        <strain evidence="3">DSM 45354</strain>
    </source>
</reference>
<keyword evidence="1" id="KW-1133">Transmembrane helix</keyword>
<dbReference type="EMBL" id="JADBEM010000001">
    <property type="protein sequence ID" value="MBE1611775.1"/>
    <property type="molecule type" value="Genomic_DNA"/>
</dbReference>
<keyword evidence="1" id="KW-0472">Membrane</keyword>
<sequence length="161" mass="17044">MRRQPLPELPAGVSVGSHGTYAAAQRAVDFLSDNKFPVENVSIVGSDLKLVERVTGRLTQGRAIGIGAGGGAWWGLFVGILLSLFTPSGGNAVVVIVLAIVIGLVFGVLFGWIGYRATGGRRDFTSMTQVVAGTYEVICRPDHAEEARHLLARLALQTGEL</sequence>
<dbReference type="RefSeq" id="WP_192754934.1">
    <property type="nucleotide sequence ID" value="NZ_BAABJL010000176.1"/>
</dbReference>
<dbReference type="Pfam" id="PF11181">
    <property type="entry name" value="YflT"/>
    <property type="match status" value="1"/>
</dbReference>
<protein>
    <recommendedName>
        <fullName evidence="2">General stress protein 17M-like domain-containing protein</fullName>
    </recommendedName>
</protein>
<proteinExistence type="predicted"/>
<comment type="caution">
    <text evidence="3">The sequence shown here is derived from an EMBL/GenBank/DDBJ whole genome shotgun (WGS) entry which is preliminary data.</text>
</comment>
<evidence type="ECO:0000313" key="4">
    <source>
        <dbReference type="Proteomes" id="UP000638648"/>
    </source>
</evidence>
<feature type="transmembrane region" description="Helical" evidence="1">
    <location>
        <begin position="92"/>
        <end position="115"/>
    </location>
</feature>
<feature type="domain" description="General stress protein 17M-like" evidence="2">
    <location>
        <begin position="14"/>
        <end position="92"/>
    </location>
</feature>
<dbReference type="AlphaFoldDB" id="A0A927RH21"/>
<evidence type="ECO:0000256" key="1">
    <source>
        <dbReference type="SAM" id="Phobius"/>
    </source>
</evidence>
<dbReference type="Proteomes" id="UP000638648">
    <property type="component" value="Unassembled WGS sequence"/>
</dbReference>
<keyword evidence="4" id="KW-1185">Reference proteome</keyword>
<organism evidence="3 4">
    <name type="scientific">Actinopolymorpha pittospori</name>
    <dbReference type="NCBI Taxonomy" id="648752"/>
    <lineage>
        <taxon>Bacteria</taxon>
        <taxon>Bacillati</taxon>
        <taxon>Actinomycetota</taxon>
        <taxon>Actinomycetes</taxon>
        <taxon>Propionibacteriales</taxon>
        <taxon>Actinopolymorphaceae</taxon>
        <taxon>Actinopolymorpha</taxon>
    </lineage>
</organism>
<accession>A0A927RH21</accession>
<keyword evidence="1" id="KW-0812">Transmembrane</keyword>
<evidence type="ECO:0000313" key="3">
    <source>
        <dbReference type="EMBL" id="MBE1611775.1"/>
    </source>
</evidence>
<feature type="transmembrane region" description="Helical" evidence="1">
    <location>
        <begin position="63"/>
        <end position="86"/>
    </location>
</feature>
<evidence type="ECO:0000259" key="2">
    <source>
        <dbReference type="Pfam" id="PF11181"/>
    </source>
</evidence>
<name>A0A927RH21_9ACTN</name>
<dbReference type="InterPro" id="IPR025889">
    <property type="entry name" value="GSP17M-like_dom"/>
</dbReference>